<reference evidence="1 2" key="1">
    <citation type="submission" date="2017-12" db="EMBL/GenBank/DDBJ databases">
        <title>Comparative genomics of Botrytis spp.</title>
        <authorList>
            <person name="Valero-Jimenez C.A."/>
            <person name="Tapia P."/>
            <person name="Veloso J."/>
            <person name="Silva-Moreno E."/>
            <person name="Staats M."/>
            <person name="Valdes J.H."/>
            <person name="Van Kan J.A.L."/>
        </authorList>
    </citation>
    <scope>NUCLEOTIDE SEQUENCE [LARGE SCALE GENOMIC DNA]</scope>
    <source>
        <strain evidence="1 2">Bh0001</strain>
    </source>
</reference>
<proteinExistence type="predicted"/>
<dbReference type="Proteomes" id="UP000297814">
    <property type="component" value="Unassembled WGS sequence"/>
</dbReference>
<sequence length="107" mass="12077">MRVTKFMRSQSLRTDGYNADLSEPFATKLLPNGKFSTPSFDTKSIPPTHIEHYLDVSESNSSSGKAGDFILIQVGNDRGPRTEARSHAMRGFWREKKLQMTKKARVS</sequence>
<evidence type="ECO:0000313" key="2">
    <source>
        <dbReference type="Proteomes" id="UP000297814"/>
    </source>
</evidence>
<gene>
    <name evidence="1" type="ORF">BHYA_0021g00190</name>
</gene>
<accession>A0A4Z1H2S3</accession>
<name>A0A4Z1H2S3_9HELO</name>
<organism evidence="1 2">
    <name type="scientific">Botrytis hyacinthi</name>
    <dbReference type="NCBI Taxonomy" id="278943"/>
    <lineage>
        <taxon>Eukaryota</taxon>
        <taxon>Fungi</taxon>
        <taxon>Dikarya</taxon>
        <taxon>Ascomycota</taxon>
        <taxon>Pezizomycotina</taxon>
        <taxon>Leotiomycetes</taxon>
        <taxon>Helotiales</taxon>
        <taxon>Sclerotiniaceae</taxon>
        <taxon>Botrytis</taxon>
    </lineage>
</organism>
<protein>
    <submittedName>
        <fullName evidence="1">Uncharacterized protein</fullName>
    </submittedName>
</protein>
<comment type="caution">
    <text evidence="1">The sequence shown here is derived from an EMBL/GenBank/DDBJ whole genome shotgun (WGS) entry which is preliminary data.</text>
</comment>
<evidence type="ECO:0000313" key="1">
    <source>
        <dbReference type="EMBL" id="TGO41450.1"/>
    </source>
</evidence>
<dbReference type="AlphaFoldDB" id="A0A4Z1H2S3"/>
<keyword evidence="2" id="KW-1185">Reference proteome</keyword>
<dbReference type="EMBL" id="PQXK01000021">
    <property type="protein sequence ID" value="TGO41450.1"/>
    <property type="molecule type" value="Genomic_DNA"/>
</dbReference>